<proteinExistence type="predicted"/>
<name>A0A485LJE0_9STRA</name>
<keyword evidence="3" id="KW-1185">Reference proteome</keyword>
<evidence type="ECO:0000313" key="2">
    <source>
        <dbReference type="EMBL" id="VFT98814.1"/>
    </source>
</evidence>
<dbReference type="AlphaFoldDB" id="A0A485LJE0"/>
<gene>
    <name evidence="2" type="primary">Aste57867_22146</name>
    <name evidence="1" type="ORF">As57867_022077</name>
    <name evidence="2" type="ORF">ASTE57867_22146</name>
</gene>
<accession>A0A485LJE0</accession>
<reference evidence="1" key="2">
    <citation type="submission" date="2019-06" db="EMBL/GenBank/DDBJ databases">
        <title>Genomics analysis of Aphanomyces spp. identifies a new class of oomycete effector associated with host adaptation.</title>
        <authorList>
            <person name="Gaulin E."/>
        </authorList>
    </citation>
    <scope>NUCLEOTIDE SEQUENCE</scope>
    <source>
        <strain evidence="1">CBS 578.67</strain>
    </source>
</reference>
<reference evidence="2 3" key="1">
    <citation type="submission" date="2019-03" db="EMBL/GenBank/DDBJ databases">
        <authorList>
            <person name="Gaulin E."/>
            <person name="Dumas B."/>
        </authorList>
    </citation>
    <scope>NUCLEOTIDE SEQUENCE [LARGE SCALE GENOMIC DNA]</scope>
    <source>
        <strain evidence="2">CBS 568.67</strain>
    </source>
</reference>
<protein>
    <submittedName>
        <fullName evidence="2">Aste57867_22146 protein</fullName>
    </submittedName>
</protein>
<organism evidence="2 3">
    <name type="scientific">Aphanomyces stellatus</name>
    <dbReference type="NCBI Taxonomy" id="120398"/>
    <lineage>
        <taxon>Eukaryota</taxon>
        <taxon>Sar</taxon>
        <taxon>Stramenopiles</taxon>
        <taxon>Oomycota</taxon>
        <taxon>Saprolegniomycetes</taxon>
        <taxon>Saprolegniales</taxon>
        <taxon>Verrucalvaceae</taxon>
        <taxon>Aphanomyces</taxon>
    </lineage>
</organism>
<dbReference type="OrthoDB" id="92853at2759"/>
<sequence>MAERYLDRVHADSFFLADGQAVEASVLLRVPAAVAFAKWTDRCWFGAAGKTLKLDDVRPTMHGQERVTAIAPPRADGSDNIGSVHFKLINQGTWLEGYHAMVSFIPDRTNPSNTLVVWAVKFDPSRASILICCGGTVLRMLMRTHMNQMLQSLL</sequence>
<dbReference type="EMBL" id="VJMH01007017">
    <property type="protein sequence ID" value="KAF0686052.1"/>
    <property type="molecule type" value="Genomic_DNA"/>
</dbReference>
<evidence type="ECO:0000313" key="3">
    <source>
        <dbReference type="Proteomes" id="UP000332933"/>
    </source>
</evidence>
<dbReference type="EMBL" id="CAADRA010007043">
    <property type="protein sequence ID" value="VFT98814.1"/>
    <property type="molecule type" value="Genomic_DNA"/>
</dbReference>
<dbReference type="Proteomes" id="UP000332933">
    <property type="component" value="Unassembled WGS sequence"/>
</dbReference>
<evidence type="ECO:0000313" key="1">
    <source>
        <dbReference type="EMBL" id="KAF0686052.1"/>
    </source>
</evidence>
<dbReference type="SUPFAM" id="SSF55961">
    <property type="entry name" value="Bet v1-like"/>
    <property type="match status" value="1"/>
</dbReference>